<dbReference type="PRINTS" id="PR01550">
    <property type="entry name" value="TOP6AFAMILY"/>
</dbReference>
<dbReference type="GO" id="GO:0000228">
    <property type="term" value="C:nuclear chromosome"/>
    <property type="evidence" value="ECO:0007669"/>
    <property type="project" value="TreeGrafter"/>
</dbReference>
<dbReference type="GO" id="GO:0000706">
    <property type="term" value="P:meiotic DNA double-strand break processing"/>
    <property type="evidence" value="ECO:0007669"/>
    <property type="project" value="TreeGrafter"/>
</dbReference>
<dbReference type="InterPro" id="IPR013049">
    <property type="entry name" value="Spo11/TopoVI_A_N"/>
</dbReference>
<keyword evidence="15" id="KW-1185">Reference proteome</keyword>
<name>A0A9P7Y9I5_9HELO</name>
<dbReference type="InterPro" id="IPR034136">
    <property type="entry name" value="TOPRIM_Topo6A/Spo11"/>
</dbReference>
<feature type="active site" description="O-(5'-phospho-DNA)-tyrosine intermediate" evidence="10">
    <location>
        <position position="165"/>
    </location>
</feature>
<organism evidence="14 15">
    <name type="scientific">Amylocarpus encephaloides</name>
    <dbReference type="NCBI Taxonomy" id="45428"/>
    <lineage>
        <taxon>Eukaryota</taxon>
        <taxon>Fungi</taxon>
        <taxon>Dikarya</taxon>
        <taxon>Ascomycota</taxon>
        <taxon>Pezizomycotina</taxon>
        <taxon>Leotiomycetes</taxon>
        <taxon>Helotiales</taxon>
        <taxon>Helotiales incertae sedis</taxon>
        <taxon>Amylocarpus</taxon>
    </lineage>
</organism>
<dbReference type="PANTHER" id="PTHR10848:SF0">
    <property type="entry name" value="MEIOTIC RECOMBINATION PROTEIN SPO11"/>
    <property type="match status" value="1"/>
</dbReference>
<dbReference type="GO" id="GO:0042138">
    <property type="term" value="P:meiotic DNA double-strand break formation"/>
    <property type="evidence" value="ECO:0007669"/>
    <property type="project" value="TreeGrafter"/>
</dbReference>
<dbReference type="FunFam" id="3.40.1360.10:FF:000018">
    <property type="entry name" value="Type II DNA topoisomerase VI subunit A"/>
    <property type="match status" value="1"/>
</dbReference>
<comment type="similarity">
    <text evidence="3 10">Belongs to the TOP6A family.</text>
</comment>
<comment type="cofactor">
    <cofactor evidence="2">
        <name>Mg(2+)</name>
        <dbReference type="ChEBI" id="CHEBI:18420"/>
    </cofactor>
</comment>
<evidence type="ECO:0000256" key="3">
    <source>
        <dbReference type="ARBA" id="ARBA00006559"/>
    </source>
</evidence>
<gene>
    <name evidence="14" type="ORF">BJ875DRAFT_473837</name>
</gene>
<evidence type="ECO:0000256" key="6">
    <source>
        <dbReference type="ARBA" id="ARBA00022842"/>
    </source>
</evidence>
<dbReference type="Proteomes" id="UP000824998">
    <property type="component" value="Unassembled WGS sequence"/>
</dbReference>
<evidence type="ECO:0000256" key="11">
    <source>
        <dbReference type="SAM" id="MobiDB-lite"/>
    </source>
</evidence>
<evidence type="ECO:0000256" key="7">
    <source>
        <dbReference type="ARBA" id="ARBA00023029"/>
    </source>
</evidence>
<dbReference type="EC" id="5.6.2.2" evidence="4"/>
<dbReference type="CDD" id="cd00223">
    <property type="entry name" value="TOPRIM_TopoIIB_SPO"/>
    <property type="match status" value="1"/>
</dbReference>
<feature type="region of interest" description="Disordered" evidence="11">
    <location>
        <begin position="39"/>
        <end position="59"/>
    </location>
</feature>
<evidence type="ECO:0000256" key="10">
    <source>
        <dbReference type="PROSITE-ProRule" id="PRU01385"/>
    </source>
</evidence>
<evidence type="ECO:0000313" key="14">
    <source>
        <dbReference type="EMBL" id="KAG9229838.1"/>
    </source>
</evidence>
<feature type="domain" description="Spo11/DNA topoisomerase VI subunit A N-terminal" evidence="12">
    <location>
        <begin position="136"/>
        <end position="197"/>
    </location>
</feature>
<dbReference type="InterPro" id="IPR036078">
    <property type="entry name" value="Spo11/TopoVI_A_sf"/>
</dbReference>
<dbReference type="Pfam" id="PF04406">
    <property type="entry name" value="TP6A_N"/>
    <property type="match status" value="1"/>
</dbReference>
<dbReference type="EMBL" id="MU251727">
    <property type="protein sequence ID" value="KAG9229838.1"/>
    <property type="molecule type" value="Genomic_DNA"/>
</dbReference>
<feature type="domain" description="Topoisomerase 6 subunit A/Spo11 TOPRIM" evidence="13">
    <location>
        <begin position="247"/>
        <end position="407"/>
    </location>
</feature>
<dbReference type="Pfam" id="PF21180">
    <property type="entry name" value="TOP6A-Spo11_Toprim"/>
    <property type="match status" value="1"/>
</dbReference>
<sequence length="424" mass="47735">MDIDLLSDVVSESEMALDDHGNMLPNLPQSRLTHEQAYQAVDSSPDSFPRSDSTRPFNIGRQNQAGAVITKIEDIFESITECMLEGKKELTIKLKSRSGHNNKYGDFDDDDADGSGVKRLSTRAITFPTKSPQEAWRFTALLRILELSHEALVTGVVTTKRDIYYRDPELFVKQTVVDRYVDDIAFTLGFERDALNVVAAAKSLVAGAFSIIRTDQSIMDYSIENDGALIPNTKEIRDLNLPDVRWIIVIEKEATFRTLVTNQYWQDSLVGKGIIITAKGYPDVQTRQFLHLLWTRFPRIPIYALVDFDPDGLGIMSTYKHGSMALAHESINLAVPSIQWLGVRSSDFLTDGPDAQGLLKLTARDRRISRKMLEKEMFGEEAQETDWRRELQVMLMTNVKAEIQILGNGESLGTWLDGKLLNGT</sequence>
<dbReference type="InterPro" id="IPR002815">
    <property type="entry name" value="Spo11/TopoVI_A"/>
</dbReference>
<keyword evidence="6" id="KW-0460">Magnesium</keyword>
<proteinExistence type="inferred from homology"/>
<evidence type="ECO:0000256" key="5">
    <source>
        <dbReference type="ARBA" id="ARBA00022723"/>
    </source>
</evidence>
<keyword evidence="5" id="KW-0479">Metal-binding</keyword>
<dbReference type="SUPFAM" id="SSF56726">
    <property type="entry name" value="DNA topoisomerase IV, alpha subunit"/>
    <property type="match status" value="1"/>
</dbReference>
<evidence type="ECO:0000313" key="15">
    <source>
        <dbReference type="Proteomes" id="UP000824998"/>
    </source>
</evidence>
<accession>A0A9P7Y9I5</accession>
<dbReference type="GO" id="GO:0003677">
    <property type="term" value="F:DNA binding"/>
    <property type="evidence" value="ECO:0007669"/>
    <property type="project" value="UniProtKB-UniRule"/>
</dbReference>
<dbReference type="GO" id="GO:0046872">
    <property type="term" value="F:metal ion binding"/>
    <property type="evidence" value="ECO:0007669"/>
    <property type="project" value="UniProtKB-KW"/>
</dbReference>
<evidence type="ECO:0000256" key="2">
    <source>
        <dbReference type="ARBA" id="ARBA00001946"/>
    </source>
</evidence>
<reference evidence="14" key="1">
    <citation type="journal article" date="2021" name="IMA Fungus">
        <title>Genomic characterization of three marine fungi, including Emericellopsis atlantica sp. nov. with signatures of a generalist lifestyle and marine biomass degradation.</title>
        <authorList>
            <person name="Hagestad O.C."/>
            <person name="Hou L."/>
            <person name="Andersen J.H."/>
            <person name="Hansen E.H."/>
            <person name="Altermark B."/>
            <person name="Li C."/>
            <person name="Kuhnert E."/>
            <person name="Cox R.J."/>
            <person name="Crous P.W."/>
            <person name="Spatafora J.W."/>
            <person name="Lail K."/>
            <person name="Amirebrahimi M."/>
            <person name="Lipzen A."/>
            <person name="Pangilinan J."/>
            <person name="Andreopoulos W."/>
            <person name="Hayes R.D."/>
            <person name="Ng V."/>
            <person name="Grigoriev I.V."/>
            <person name="Jackson S.A."/>
            <person name="Sutton T.D.S."/>
            <person name="Dobson A.D.W."/>
            <person name="Rama T."/>
        </authorList>
    </citation>
    <scope>NUCLEOTIDE SEQUENCE</scope>
    <source>
        <strain evidence="14">TRa018bII</strain>
    </source>
</reference>
<evidence type="ECO:0000259" key="13">
    <source>
        <dbReference type="Pfam" id="PF21180"/>
    </source>
</evidence>
<protein>
    <recommendedName>
        <fullName evidence="4">DNA topoisomerase (ATP-hydrolyzing)</fullName>
        <ecNumber evidence="4">5.6.2.2</ecNumber>
    </recommendedName>
</protein>
<dbReference type="AlphaFoldDB" id="A0A9P7Y9I5"/>
<keyword evidence="7 10" id="KW-0799">Topoisomerase</keyword>
<dbReference type="InterPro" id="IPR036388">
    <property type="entry name" value="WH-like_DNA-bd_sf"/>
</dbReference>
<evidence type="ECO:0000256" key="4">
    <source>
        <dbReference type="ARBA" id="ARBA00012895"/>
    </source>
</evidence>
<dbReference type="OrthoDB" id="5377392at2759"/>
<comment type="caution">
    <text evidence="14">The sequence shown here is derived from an EMBL/GenBank/DDBJ whole genome shotgun (WGS) entry which is preliminary data.</text>
</comment>
<comment type="catalytic activity">
    <reaction evidence="1 10">
        <text>ATP-dependent breakage, passage and rejoining of double-stranded DNA.</text>
        <dbReference type="EC" id="5.6.2.2"/>
    </reaction>
</comment>
<dbReference type="GO" id="GO:0005524">
    <property type="term" value="F:ATP binding"/>
    <property type="evidence" value="ECO:0007669"/>
    <property type="project" value="InterPro"/>
</dbReference>
<dbReference type="GO" id="GO:0003918">
    <property type="term" value="F:DNA topoisomerase type II (double strand cut, ATP-hydrolyzing) activity"/>
    <property type="evidence" value="ECO:0007669"/>
    <property type="project" value="UniProtKB-UniRule"/>
</dbReference>
<evidence type="ECO:0000256" key="9">
    <source>
        <dbReference type="ARBA" id="ARBA00023235"/>
    </source>
</evidence>
<evidence type="ECO:0000256" key="8">
    <source>
        <dbReference type="ARBA" id="ARBA00023125"/>
    </source>
</evidence>
<dbReference type="Gene3D" id="3.40.1360.10">
    <property type="match status" value="1"/>
</dbReference>
<dbReference type="Gene3D" id="1.10.10.10">
    <property type="entry name" value="Winged helix-like DNA-binding domain superfamily/Winged helix DNA-binding domain"/>
    <property type="match status" value="1"/>
</dbReference>
<dbReference type="PROSITE" id="PS52041">
    <property type="entry name" value="TOPO_IIB"/>
    <property type="match status" value="1"/>
</dbReference>
<evidence type="ECO:0000256" key="1">
    <source>
        <dbReference type="ARBA" id="ARBA00000185"/>
    </source>
</evidence>
<dbReference type="PANTHER" id="PTHR10848">
    <property type="entry name" value="MEIOTIC RECOMBINATION PROTEIN SPO11"/>
    <property type="match status" value="1"/>
</dbReference>
<dbReference type="GO" id="GO:0007131">
    <property type="term" value="P:reciprocal meiotic recombination"/>
    <property type="evidence" value="ECO:0007669"/>
    <property type="project" value="TreeGrafter"/>
</dbReference>
<feature type="compositionally biased region" description="Low complexity" evidence="11">
    <location>
        <begin position="42"/>
        <end position="56"/>
    </location>
</feature>
<keyword evidence="8 10" id="KW-0238">DNA-binding</keyword>
<keyword evidence="9 10" id="KW-0413">Isomerase</keyword>
<evidence type="ECO:0000259" key="12">
    <source>
        <dbReference type="Pfam" id="PF04406"/>
    </source>
</evidence>